<organism evidence="1 2">
    <name type="scientific">Colletotrichum melonis</name>
    <dbReference type="NCBI Taxonomy" id="1209925"/>
    <lineage>
        <taxon>Eukaryota</taxon>
        <taxon>Fungi</taxon>
        <taxon>Dikarya</taxon>
        <taxon>Ascomycota</taxon>
        <taxon>Pezizomycotina</taxon>
        <taxon>Sordariomycetes</taxon>
        <taxon>Hypocreomycetidae</taxon>
        <taxon>Glomerellales</taxon>
        <taxon>Glomerellaceae</taxon>
        <taxon>Colletotrichum</taxon>
        <taxon>Colletotrichum acutatum species complex</taxon>
    </lineage>
</organism>
<dbReference type="AlphaFoldDB" id="A0AAI9UXX8"/>
<sequence>MCRKQVSRVSQKRRGNRTFASLVENGQHFFLREAGNSAPIYTLGVATGRRLVHVNEGWCLVV</sequence>
<keyword evidence="2" id="KW-1185">Reference proteome</keyword>
<gene>
    <name evidence="1" type="ORF">CMEL01_10806</name>
</gene>
<proteinExistence type="predicted"/>
<comment type="caution">
    <text evidence="1">The sequence shown here is derived from an EMBL/GenBank/DDBJ whole genome shotgun (WGS) entry which is preliminary data.</text>
</comment>
<accession>A0AAI9UXX8</accession>
<evidence type="ECO:0000313" key="1">
    <source>
        <dbReference type="EMBL" id="KAK1466813.1"/>
    </source>
</evidence>
<reference evidence="1 2" key="1">
    <citation type="submission" date="2016-10" db="EMBL/GenBank/DDBJ databases">
        <title>The genome sequence of Colletotrichum fioriniae PJ7.</title>
        <authorList>
            <person name="Baroncelli R."/>
        </authorList>
    </citation>
    <scope>NUCLEOTIDE SEQUENCE [LARGE SCALE GENOMIC DNA]</scope>
    <source>
        <strain evidence="1">Col 31</strain>
    </source>
</reference>
<name>A0AAI9UXX8_9PEZI</name>
<protein>
    <submittedName>
        <fullName evidence="1">Uncharacterized protein</fullName>
    </submittedName>
</protein>
<evidence type="ECO:0000313" key="2">
    <source>
        <dbReference type="Proteomes" id="UP001239795"/>
    </source>
</evidence>
<dbReference type="EMBL" id="MLGG01000002">
    <property type="protein sequence ID" value="KAK1466813.1"/>
    <property type="molecule type" value="Genomic_DNA"/>
</dbReference>
<dbReference type="Proteomes" id="UP001239795">
    <property type="component" value="Unassembled WGS sequence"/>
</dbReference>